<sequence length="337" mass="33340">MTLLSRRGRTLLAATTAAALAIALSACGSSPADTGATSGGGASTTLKVATIGLLADGALHLGVEKGFFAEEGLEIETSVVANPPAGLAAAQGGQVDLAYAPSIPVLNALSQGVPLKIVAAADGYRDGAADEADAASLDDSGLYASAQSGITSLDQLAGKTIAVPARKAQLEVTISAALEDAGVDPASINWVVLDFTSAAAALAAGSVDAAGLVTPFTDQAAAAGAHLVASPGIQFFREGAVGLWTAGASTVSGKADAIAAFQRAIAKANAYANEHPEEAVQAGIDAVKSSVSVADATVPYWPTEVREADIQRVDDTLVTLGFLPAPVSLSGVIVPAP</sequence>
<comment type="similarity">
    <text evidence="2">Belongs to the bacterial solute-binding protein SsuA/TauA family.</text>
</comment>
<dbReference type="Pfam" id="PF09084">
    <property type="entry name" value="NMT1"/>
    <property type="match status" value="2"/>
</dbReference>
<name>A0A2K9DTF6_9MICO</name>
<organism evidence="4 5">
    <name type="scientific">Microbacterium hominis</name>
    <dbReference type="NCBI Taxonomy" id="162426"/>
    <lineage>
        <taxon>Bacteria</taxon>
        <taxon>Bacillati</taxon>
        <taxon>Actinomycetota</taxon>
        <taxon>Actinomycetes</taxon>
        <taxon>Micrococcales</taxon>
        <taxon>Microbacteriaceae</taxon>
        <taxon>Microbacterium</taxon>
    </lineage>
</organism>
<dbReference type="InterPro" id="IPR015168">
    <property type="entry name" value="SsuA/THI5"/>
</dbReference>
<evidence type="ECO:0000256" key="2">
    <source>
        <dbReference type="ARBA" id="ARBA00010742"/>
    </source>
</evidence>
<dbReference type="SUPFAM" id="SSF53850">
    <property type="entry name" value="Periplasmic binding protein-like II"/>
    <property type="match status" value="1"/>
</dbReference>
<dbReference type="PANTHER" id="PTHR30024:SF47">
    <property type="entry name" value="TAURINE-BINDING PERIPLASMIC PROTEIN"/>
    <property type="match status" value="1"/>
</dbReference>
<comment type="subcellular location">
    <subcellularLocation>
        <location evidence="1">Periplasm</location>
    </subcellularLocation>
</comment>
<evidence type="ECO:0000313" key="4">
    <source>
        <dbReference type="EMBL" id="AUG30506.1"/>
    </source>
</evidence>
<reference evidence="4 5" key="1">
    <citation type="submission" date="2017-12" db="EMBL/GenBank/DDBJ databases">
        <title>Isolation and characterization of estrogens degradatiion strain Microbacterium hominis SJTG1.</title>
        <authorList>
            <person name="Xiong W."/>
            <person name="Yin C."/>
            <person name="Zheng D."/>
            <person name="Liang R."/>
        </authorList>
    </citation>
    <scope>NUCLEOTIDE SEQUENCE [LARGE SCALE GENOMIC DNA]</scope>
    <source>
        <strain evidence="4 5">SJTG1</strain>
    </source>
</reference>
<dbReference type="Proteomes" id="UP000233276">
    <property type="component" value="Chromosome"/>
</dbReference>
<protein>
    <submittedName>
        <fullName evidence="4">Uncharacterized protein</fullName>
    </submittedName>
</protein>
<proteinExistence type="inferred from homology"/>
<dbReference type="PANTHER" id="PTHR30024">
    <property type="entry name" value="ALIPHATIC SULFONATES-BINDING PROTEIN-RELATED"/>
    <property type="match status" value="1"/>
</dbReference>
<dbReference type="GO" id="GO:0042597">
    <property type="term" value="C:periplasmic space"/>
    <property type="evidence" value="ECO:0007669"/>
    <property type="project" value="UniProtKB-SubCell"/>
</dbReference>
<evidence type="ECO:0000256" key="3">
    <source>
        <dbReference type="ARBA" id="ARBA00022729"/>
    </source>
</evidence>
<accession>A0A2K9DTF6</accession>
<evidence type="ECO:0000313" key="5">
    <source>
        <dbReference type="Proteomes" id="UP000233276"/>
    </source>
</evidence>
<dbReference type="PROSITE" id="PS51257">
    <property type="entry name" value="PROKAR_LIPOPROTEIN"/>
    <property type="match status" value="1"/>
</dbReference>
<dbReference type="AlphaFoldDB" id="A0A2K9DTF6"/>
<dbReference type="Gene3D" id="3.40.190.10">
    <property type="entry name" value="Periplasmic binding protein-like II"/>
    <property type="match status" value="2"/>
</dbReference>
<dbReference type="RefSeq" id="WP_101306765.1">
    <property type="nucleotide sequence ID" value="NZ_CP025299.1"/>
</dbReference>
<dbReference type="EMBL" id="CP025299">
    <property type="protein sequence ID" value="AUG30506.1"/>
    <property type="molecule type" value="Genomic_DNA"/>
</dbReference>
<keyword evidence="3" id="KW-0732">Signal</keyword>
<evidence type="ECO:0000256" key="1">
    <source>
        <dbReference type="ARBA" id="ARBA00004418"/>
    </source>
</evidence>
<dbReference type="KEGG" id="mhos:CXR34_14245"/>
<gene>
    <name evidence="4" type="ORF">CXR34_14245</name>
</gene>